<reference evidence="10 11" key="3">
    <citation type="journal article" date="2019" name="Nat. Med.">
        <title>A library of human gut bacterial isolates paired with longitudinal multiomics data enables mechanistic microbiome research.</title>
        <authorList>
            <person name="Poyet M."/>
            <person name="Groussin M."/>
            <person name="Gibbons S.M."/>
            <person name="Avila-Pacheco J."/>
            <person name="Jiang X."/>
            <person name="Kearney S.M."/>
            <person name="Perrotta A.R."/>
            <person name="Berdy B."/>
            <person name="Zhao S."/>
            <person name="Lieberman T.D."/>
            <person name="Swanson P.K."/>
            <person name="Smith M."/>
            <person name="Roesemann S."/>
            <person name="Alexander J.E."/>
            <person name="Rich S.A."/>
            <person name="Livny J."/>
            <person name="Vlamakis H."/>
            <person name="Clish C."/>
            <person name="Bullock K."/>
            <person name="Deik A."/>
            <person name="Scott J."/>
            <person name="Pierce K.A."/>
            <person name="Xavier R.J."/>
            <person name="Alm E.J."/>
        </authorList>
    </citation>
    <scope>NUCLEOTIDE SEQUENCE [LARGE SCALE GENOMIC DNA]</scope>
    <source>
        <strain evidence="5 10">BIOML-A20</strain>
        <strain evidence="4 11">BIOML-A41</strain>
    </source>
</reference>
<gene>
    <name evidence="6" type="ORF">DW782_11655</name>
    <name evidence="2" type="ORF">ERS852429_03898</name>
    <name evidence="4" type="ORF">GKD59_04910</name>
    <name evidence="5" type="ORF">GKD70_10900</name>
    <name evidence="7" type="ORF">P2T59_01180</name>
    <name evidence="3" type="ORF">PN599_14860</name>
</gene>
<evidence type="ECO:0000313" key="5">
    <source>
        <dbReference type="EMBL" id="MSB73783.1"/>
    </source>
</evidence>
<evidence type="ECO:0000313" key="11">
    <source>
        <dbReference type="Proteomes" id="UP000463337"/>
    </source>
</evidence>
<proteinExistence type="predicted"/>
<keyword evidence="1" id="KW-0472">Membrane</keyword>
<reference evidence="2 8" key="1">
    <citation type="submission" date="2015-09" db="EMBL/GenBank/DDBJ databases">
        <authorList>
            <consortium name="Pathogen Informatics"/>
        </authorList>
    </citation>
    <scope>NUCLEOTIDE SEQUENCE [LARGE SCALE GENOMIC DNA]</scope>
    <source>
        <strain evidence="2 8">2789STDY5608872</strain>
    </source>
</reference>
<name>A0A173VXQ3_PARDI</name>
<dbReference type="EMBL" id="WKLT01000003">
    <property type="protein sequence ID" value="MRY57264.1"/>
    <property type="molecule type" value="Genomic_DNA"/>
</dbReference>
<dbReference type="Proteomes" id="UP001210126">
    <property type="component" value="Unassembled WGS sequence"/>
</dbReference>
<organism evidence="2 8">
    <name type="scientific">Parabacteroides distasonis</name>
    <dbReference type="NCBI Taxonomy" id="823"/>
    <lineage>
        <taxon>Bacteria</taxon>
        <taxon>Pseudomonadati</taxon>
        <taxon>Bacteroidota</taxon>
        <taxon>Bacteroidia</taxon>
        <taxon>Bacteroidales</taxon>
        <taxon>Tannerellaceae</taxon>
        <taxon>Parabacteroides</taxon>
    </lineage>
</organism>
<dbReference type="Proteomes" id="UP000441609">
    <property type="component" value="Unassembled WGS sequence"/>
</dbReference>
<dbReference type="EMBL" id="WKMO01000008">
    <property type="protein sequence ID" value="MSB73783.1"/>
    <property type="molecule type" value="Genomic_DNA"/>
</dbReference>
<dbReference type="Proteomes" id="UP000463337">
    <property type="component" value="Unassembled WGS sequence"/>
</dbReference>
<evidence type="ECO:0000313" key="4">
    <source>
        <dbReference type="EMBL" id="MRY57264.1"/>
    </source>
</evidence>
<evidence type="ECO:0000313" key="8">
    <source>
        <dbReference type="Proteomes" id="UP000095591"/>
    </source>
</evidence>
<dbReference type="AlphaFoldDB" id="A0A173VXQ3"/>
<feature type="transmembrane region" description="Helical" evidence="1">
    <location>
        <begin position="12"/>
        <end position="35"/>
    </location>
</feature>
<protein>
    <submittedName>
        <fullName evidence="2">Uncharacterized protein</fullName>
    </submittedName>
</protein>
<evidence type="ECO:0000313" key="3">
    <source>
        <dbReference type="EMBL" id="MDB9006276.1"/>
    </source>
</evidence>
<dbReference type="Proteomes" id="UP001221009">
    <property type="component" value="Chromosome"/>
</dbReference>
<dbReference type="OrthoDB" id="1049196at2"/>
<evidence type="ECO:0000313" key="9">
    <source>
        <dbReference type="Proteomes" id="UP000284660"/>
    </source>
</evidence>
<evidence type="ECO:0000256" key="1">
    <source>
        <dbReference type="SAM" id="Phobius"/>
    </source>
</evidence>
<keyword evidence="1" id="KW-1133">Transmembrane helix</keyword>
<dbReference type="EMBL" id="CP120353">
    <property type="protein sequence ID" value="WET64615.1"/>
    <property type="molecule type" value="Genomic_DNA"/>
</dbReference>
<dbReference type="EMBL" id="QSJN01000006">
    <property type="protein sequence ID" value="RHD74511.1"/>
    <property type="molecule type" value="Genomic_DNA"/>
</dbReference>
<reference evidence="3" key="4">
    <citation type="submission" date="2023-01" db="EMBL/GenBank/DDBJ databases">
        <title>Human gut microbiome strain richness.</title>
        <authorList>
            <person name="Chen-Liaw A."/>
        </authorList>
    </citation>
    <scope>NUCLEOTIDE SEQUENCE</scope>
    <source>
        <strain evidence="3">RTP21484st1_E5_RTP21484_190118</strain>
    </source>
</reference>
<feature type="transmembrane region" description="Helical" evidence="1">
    <location>
        <begin position="75"/>
        <end position="95"/>
    </location>
</feature>
<evidence type="ECO:0000313" key="7">
    <source>
        <dbReference type="EMBL" id="WET64615.1"/>
    </source>
</evidence>
<sequence>MKTMRSLKWLRPLLVVLFMSYYVGGTAFTHTHHFLNYSITHSHPYLPGADGLPHHEHSTVAFNTIEELTELCMELIPYLPLVMAWALLMVVLVFLKKEVVLRLVRRGESRAPPSFGIVI</sequence>
<reference evidence="6 9" key="2">
    <citation type="submission" date="2018-08" db="EMBL/GenBank/DDBJ databases">
        <title>A genome reference for cultivated species of the human gut microbiota.</title>
        <authorList>
            <person name="Zou Y."/>
            <person name="Xue W."/>
            <person name="Luo G."/>
        </authorList>
    </citation>
    <scope>NUCLEOTIDE SEQUENCE [LARGE SCALE GENOMIC DNA]</scope>
    <source>
        <strain evidence="6 9">AM30-4</strain>
    </source>
</reference>
<dbReference type="EMBL" id="JAQMPJ010000014">
    <property type="protein sequence ID" value="MDB9006276.1"/>
    <property type="molecule type" value="Genomic_DNA"/>
</dbReference>
<evidence type="ECO:0000313" key="10">
    <source>
        <dbReference type="Proteomes" id="UP000441609"/>
    </source>
</evidence>
<dbReference type="RefSeq" id="WP_005861714.1">
    <property type="nucleotide sequence ID" value="NZ_AP019729.1"/>
</dbReference>
<keyword evidence="1" id="KW-0812">Transmembrane</keyword>
<accession>A0A173VXQ3</accession>
<dbReference type="Proteomes" id="UP000284660">
    <property type="component" value="Unassembled WGS sequence"/>
</dbReference>
<dbReference type="Proteomes" id="UP000095591">
    <property type="component" value="Unassembled WGS sequence"/>
</dbReference>
<evidence type="ECO:0000313" key="2">
    <source>
        <dbReference type="EMBL" id="CUN32052.1"/>
    </source>
</evidence>
<evidence type="ECO:0000313" key="6">
    <source>
        <dbReference type="EMBL" id="RHD74511.1"/>
    </source>
</evidence>
<dbReference type="EMBL" id="CYXP01000011">
    <property type="protein sequence ID" value="CUN32052.1"/>
    <property type="molecule type" value="Genomic_DNA"/>
</dbReference>
<reference evidence="7" key="5">
    <citation type="submission" date="2023-03" db="EMBL/GenBank/DDBJ databases">
        <title>Parabacteroides distasonis, a bacteria resistant against UC.</title>
        <authorList>
            <person name="Dai W."/>
        </authorList>
    </citation>
    <scope>NUCLEOTIDE SEQUENCE</scope>
    <source>
        <strain evidence="7">F1-28</strain>
    </source>
</reference>